<dbReference type="AlphaFoldDB" id="A0AAE0KNY3"/>
<proteinExistence type="predicted"/>
<reference evidence="1 2" key="1">
    <citation type="journal article" date="2015" name="Genome Biol. Evol.">
        <title>Comparative Genomics of a Bacterivorous Green Alga Reveals Evolutionary Causalities and Consequences of Phago-Mixotrophic Mode of Nutrition.</title>
        <authorList>
            <person name="Burns J.A."/>
            <person name="Paasch A."/>
            <person name="Narechania A."/>
            <person name="Kim E."/>
        </authorList>
    </citation>
    <scope>NUCLEOTIDE SEQUENCE [LARGE SCALE GENOMIC DNA]</scope>
    <source>
        <strain evidence="1 2">PLY_AMNH</strain>
    </source>
</reference>
<protein>
    <submittedName>
        <fullName evidence="1">Uncharacterized protein</fullName>
    </submittedName>
</protein>
<evidence type="ECO:0000313" key="1">
    <source>
        <dbReference type="EMBL" id="KAK3255139.1"/>
    </source>
</evidence>
<dbReference type="EMBL" id="LGRX02022860">
    <property type="protein sequence ID" value="KAK3255139.1"/>
    <property type="molecule type" value="Genomic_DNA"/>
</dbReference>
<comment type="caution">
    <text evidence="1">The sequence shown here is derived from an EMBL/GenBank/DDBJ whole genome shotgun (WGS) entry which is preliminary data.</text>
</comment>
<name>A0AAE0KNY3_9CHLO</name>
<organism evidence="1 2">
    <name type="scientific">Cymbomonas tetramitiformis</name>
    <dbReference type="NCBI Taxonomy" id="36881"/>
    <lineage>
        <taxon>Eukaryota</taxon>
        <taxon>Viridiplantae</taxon>
        <taxon>Chlorophyta</taxon>
        <taxon>Pyramimonadophyceae</taxon>
        <taxon>Pyramimonadales</taxon>
        <taxon>Pyramimonadaceae</taxon>
        <taxon>Cymbomonas</taxon>
    </lineage>
</organism>
<dbReference type="Proteomes" id="UP001190700">
    <property type="component" value="Unassembled WGS sequence"/>
</dbReference>
<evidence type="ECO:0000313" key="2">
    <source>
        <dbReference type="Proteomes" id="UP001190700"/>
    </source>
</evidence>
<sequence>MKLECEMRCAMEAPITVYLRRREDSQGQTFVEVKGEDGRYFENSWPCTWRRDSLLKRWHIENTDNGAVLKSDSSTYVTKDEHLSQWKRVQTLKEVNVHLVDDFDEMDDFLEGRFDYAKKGISCELNYGEQGSETVFLLGRKDATGRPYFNIKNEFEKYLTFSRCHKSASWDDACFDAPGVPVPIVVGFAKRIVPTKAYFAQTAART</sequence>
<accession>A0AAE0KNY3</accession>
<gene>
    <name evidence="1" type="ORF">CYMTET_35612</name>
</gene>
<keyword evidence="2" id="KW-1185">Reference proteome</keyword>